<evidence type="ECO:0000256" key="2">
    <source>
        <dbReference type="ARBA" id="ARBA00022832"/>
    </source>
</evidence>
<feature type="compositionally biased region" description="Basic and acidic residues" evidence="5">
    <location>
        <begin position="1"/>
        <end position="19"/>
    </location>
</feature>
<proteinExistence type="predicted"/>
<organism evidence="7 8">
    <name type="scientific">Strongylocentrotus purpuratus</name>
    <name type="common">Purple sea urchin</name>
    <dbReference type="NCBI Taxonomy" id="7668"/>
    <lineage>
        <taxon>Eukaryota</taxon>
        <taxon>Metazoa</taxon>
        <taxon>Echinodermata</taxon>
        <taxon>Eleutherozoa</taxon>
        <taxon>Echinozoa</taxon>
        <taxon>Echinoidea</taxon>
        <taxon>Euechinoidea</taxon>
        <taxon>Echinacea</taxon>
        <taxon>Camarodonta</taxon>
        <taxon>Echinidea</taxon>
        <taxon>Strongylocentrotidae</taxon>
        <taxon>Strongylocentrotus</taxon>
    </lineage>
</organism>
<evidence type="ECO:0000256" key="4">
    <source>
        <dbReference type="ARBA" id="ARBA00026121"/>
    </source>
</evidence>
<keyword evidence="8" id="KW-1185">Reference proteome</keyword>
<evidence type="ECO:0000256" key="5">
    <source>
        <dbReference type="SAM" id="MobiDB-lite"/>
    </source>
</evidence>
<dbReference type="PANTHER" id="PTHR43272">
    <property type="entry name" value="LONG-CHAIN-FATTY-ACID--COA LIGASE"/>
    <property type="match status" value="1"/>
</dbReference>
<dbReference type="Gene3D" id="3.40.50.12780">
    <property type="entry name" value="N-terminal domain of ligase-like"/>
    <property type="match status" value="2"/>
</dbReference>
<dbReference type="GO" id="GO:0016020">
    <property type="term" value="C:membrane"/>
    <property type="evidence" value="ECO:0000318"/>
    <property type="project" value="GO_Central"/>
</dbReference>
<evidence type="ECO:0000256" key="3">
    <source>
        <dbReference type="ARBA" id="ARBA00023098"/>
    </source>
</evidence>
<reference evidence="7" key="2">
    <citation type="submission" date="2021-01" db="UniProtKB">
        <authorList>
            <consortium name="EnsemblMetazoa"/>
        </authorList>
    </citation>
    <scope>IDENTIFICATION</scope>
</reference>
<dbReference type="RefSeq" id="XP_030833089.1">
    <property type="nucleotide sequence ID" value="XM_030977229.1"/>
</dbReference>
<feature type="domain" description="AMP-dependent synthetase/ligase" evidence="6">
    <location>
        <begin position="123"/>
        <end position="550"/>
    </location>
</feature>
<dbReference type="InParanoid" id="A0A7M7N9B7"/>
<dbReference type="AlphaFoldDB" id="A0A7M7N9B7"/>
<dbReference type="Pfam" id="PF23562">
    <property type="entry name" value="AMP-binding_C_3"/>
    <property type="match status" value="1"/>
</dbReference>
<dbReference type="OMA" id="ANIACIM"/>
<accession>A0A7M7N9B7</accession>
<feature type="compositionally biased region" description="Low complexity" evidence="5">
    <location>
        <begin position="28"/>
        <end position="39"/>
    </location>
</feature>
<dbReference type="GO" id="GO:0005783">
    <property type="term" value="C:endoplasmic reticulum"/>
    <property type="evidence" value="ECO:0000318"/>
    <property type="project" value="GO_Central"/>
</dbReference>
<feature type="compositionally biased region" description="Low complexity" evidence="5">
    <location>
        <begin position="52"/>
        <end position="66"/>
    </location>
</feature>
<name>A0A7M7N9B7_STRPU</name>
<sequence length="745" mass="82406">MMAEVADVKMEDKVEEKSPDSPYDPDDTINTTITSNDTSLPNDTVASPAPHTNGITNGTTNGKTNGSTVAANDVHHLKQYKAGELAPSEVHCTVEGSGAVKLRECDAEVNHPPNTVHGLLRRIQREYPENVAMAIKRNGDWVKWTYREYWDQSRAAAKSFLKLGLERFHGVGIIGFNSPEWFLSSMGAMFAGGFGVGVYTTNSAEACQYVAGNCKANVIVVENSKQLQKILKVWDQLPHLKAVVQYTGTLEEKMDNVYEWEDFMKLGCYMTDDELDRIMESQAANQCCALIYTSGTTGNPKGVMISHDNYTWISHRCLSQVDIPFGSHRVVSYLPLSHVAAQVFDIYFPLHLAGTTYFAQPDALKGSLVDTLREVRPTSFLGVPRVWEKIHEKLRSGASAITGVKKRIGTWAKDIGYRGNVAIANSSIKSRRPNKVPRQTVPWGWTVANIMVFRKVRLALGLDKCLYNFSAGAPLSMETLEYFMSVNIPVYDIYGMSESTGPHSFCLPGKFRIGSSGSTFPGSKTKISDPDSDGNGEVCFYGRHLFMGYLNMQEKTDEALDEDGWLHSGDLGYIDDDGFLFITGRIKELIITAGGENIPPIPIEDIIKKECPLISNCMLIGDKRKFLSMLVTLKVVVDEKTGEATDSLNREALQILSALGSQAKTVAEAKKDDYVKKEINRAVAEHNKTATSRAQCVQKWYILDTDFTVAGGELGPTLKLKRPVVNKMYKAEIDGLYEDAATPKD</sequence>
<dbReference type="EC" id="6.2.1.3" evidence="4"/>
<feature type="region of interest" description="Disordered" evidence="5">
    <location>
        <begin position="1"/>
        <end position="66"/>
    </location>
</feature>
<dbReference type="EnsemblMetazoa" id="XM_030977228">
    <property type="protein sequence ID" value="XP_030833088"/>
    <property type="gene ID" value="LOC581877"/>
</dbReference>
<keyword evidence="3" id="KW-0443">Lipid metabolism</keyword>
<evidence type="ECO:0000259" key="6">
    <source>
        <dbReference type="Pfam" id="PF00501"/>
    </source>
</evidence>
<dbReference type="EnsemblMetazoa" id="XM_030977229">
    <property type="protein sequence ID" value="XP_030833089"/>
    <property type="gene ID" value="LOC581877"/>
</dbReference>
<evidence type="ECO:0000313" key="7">
    <source>
        <dbReference type="EnsemblMetazoa" id="XP_030833089"/>
    </source>
</evidence>
<dbReference type="EnsemblMetazoa" id="XM_030977227">
    <property type="protein sequence ID" value="XP_030833087"/>
    <property type="gene ID" value="LOC581877"/>
</dbReference>
<dbReference type="RefSeq" id="XP_030833087.1">
    <property type="nucleotide sequence ID" value="XM_030977227.1"/>
</dbReference>
<keyword evidence="1" id="KW-0436">Ligase</keyword>
<dbReference type="PANTHER" id="PTHR43272:SF32">
    <property type="entry name" value="AMP-DEPENDENT SYNTHETASE_LIGASE DOMAIN-CONTAINING PROTEIN"/>
    <property type="match status" value="1"/>
</dbReference>
<dbReference type="GeneID" id="581877"/>
<dbReference type="KEGG" id="spu:581877"/>
<dbReference type="SUPFAM" id="SSF56801">
    <property type="entry name" value="Acetyl-CoA synthetase-like"/>
    <property type="match status" value="1"/>
</dbReference>
<dbReference type="GO" id="GO:0004467">
    <property type="term" value="F:long-chain fatty acid-CoA ligase activity"/>
    <property type="evidence" value="ECO:0000318"/>
    <property type="project" value="GO_Central"/>
</dbReference>
<dbReference type="InterPro" id="IPR000873">
    <property type="entry name" value="AMP-dep_synth/lig_dom"/>
</dbReference>
<dbReference type="Proteomes" id="UP000007110">
    <property type="component" value="Unassembled WGS sequence"/>
</dbReference>
<dbReference type="RefSeq" id="XP_030833088.1">
    <property type="nucleotide sequence ID" value="XM_030977228.1"/>
</dbReference>
<evidence type="ECO:0000313" key="8">
    <source>
        <dbReference type="Proteomes" id="UP000007110"/>
    </source>
</evidence>
<evidence type="ECO:0000256" key="1">
    <source>
        <dbReference type="ARBA" id="ARBA00022598"/>
    </source>
</evidence>
<protein>
    <recommendedName>
        <fullName evidence="4">long-chain-fatty-acid--CoA ligase</fullName>
        <ecNumber evidence="4">6.2.1.3</ecNumber>
    </recommendedName>
</protein>
<dbReference type="Pfam" id="PF00501">
    <property type="entry name" value="AMP-binding"/>
    <property type="match status" value="1"/>
</dbReference>
<dbReference type="InterPro" id="IPR042099">
    <property type="entry name" value="ANL_N_sf"/>
</dbReference>
<reference evidence="8" key="1">
    <citation type="submission" date="2015-02" db="EMBL/GenBank/DDBJ databases">
        <title>Genome sequencing for Strongylocentrotus purpuratus.</title>
        <authorList>
            <person name="Murali S."/>
            <person name="Liu Y."/>
            <person name="Vee V."/>
            <person name="English A."/>
            <person name="Wang M."/>
            <person name="Skinner E."/>
            <person name="Han Y."/>
            <person name="Muzny D.M."/>
            <person name="Worley K.C."/>
            <person name="Gibbs R.A."/>
        </authorList>
    </citation>
    <scope>NUCLEOTIDE SEQUENCE</scope>
</reference>
<dbReference type="OrthoDB" id="3633556at2759"/>
<keyword evidence="2" id="KW-0276">Fatty acid metabolism</keyword>
<dbReference type="InterPro" id="IPR020845">
    <property type="entry name" value="AMP-binding_CS"/>
</dbReference>
<dbReference type="PROSITE" id="PS00455">
    <property type="entry name" value="AMP_BINDING"/>
    <property type="match status" value="1"/>
</dbReference>
<dbReference type="FunCoup" id="A0A7M7N9B7">
    <property type="interactions" value="64"/>
</dbReference>